<dbReference type="AlphaFoldDB" id="A0A8S9Z1H7"/>
<keyword evidence="2" id="KW-1185">Reference proteome</keyword>
<evidence type="ECO:0000313" key="2">
    <source>
        <dbReference type="Proteomes" id="UP000822476"/>
    </source>
</evidence>
<accession>A0A8S9Z1H7</accession>
<protein>
    <submittedName>
        <fullName evidence="1">Uncharacterized protein</fullName>
    </submittedName>
</protein>
<dbReference type="Proteomes" id="UP000822476">
    <property type="component" value="Unassembled WGS sequence"/>
</dbReference>
<reference evidence="1" key="1">
    <citation type="submission" date="2019-07" db="EMBL/GenBank/DDBJ databases">
        <title>Annotation for the trematode Paragonimus miyazaki's.</title>
        <authorList>
            <person name="Choi Y.-J."/>
        </authorList>
    </citation>
    <scope>NUCLEOTIDE SEQUENCE</scope>
    <source>
        <strain evidence="1">Japan</strain>
    </source>
</reference>
<comment type="caution">
    <text evidence="1">The sequence shown here is derived from an EMBL/GenBank/DDBJ whole genome shotgun (WGS) entry which is preliminary data.</text>
</comment>
<name>A0A8S9Z1H7_9TREM</name>
<proteinExistence type="predicted"/>
<gene>
    <name evidence="1" type="ORF">EG68_03958</name>
</gene>
<sequence>MKLSENTDPYQSSLRRDIFTSTRLSALQETREPIYNSIF</sequence>
<dbReference type="EMBL" id="JTDE01001422">
    <property type="protein sequence ID" value="KAF7259001.1"/>
    <property type="molecule type" value="Genomic_DNA"/>
</dbReference>
<organism evidence="1 2">
    <name type="scientific">Paragonimus skrjabini miyazakii</name>
    <dbReference type="NCBI Taxonomy" id="59628"/>
    <lineage>
        <taxon>Eukaryota</taxon>
        <taxon>Metazoa</taxon>
        <taxon>Spiralia</taxon>
        <taxon>Lophotrochozoa</taxon>
        <taxon>Platyhelminthes</taxon>
        <taxon>Trematoda</taxon>
        <taxon>Digenea</taxon>
        <taxon>Plagiorchiida</taxon>
        <taxon>Troglotremata</taxon>
        <taxon>Troglotrematidae</taxon>
        <taxon>Paragonimus</taxon>
    </lineage>
</organism>
<evidence type="ECO:0000313" key="1">
    <source>
        <dbReference type="EMBL" id="KAF7259001.1"/>
    </source>
</evidence>